<dbReference type="PANTHER" id="PTHR31901:SF9">
    <property type="entry name" value="GH3 DOMAIN-CONTAINING PROTEIN"/>
    <property type="match status" value="1"/>
</dbReference>
<dbReference type="EMBL" id="AUSU01000446">
    <property type="protein sequence ID" value="EPS73364.1"/>
    <property type="molecule type" value="Genomic_DNA"/>
</dbReference>
<evidence type="ECO:0000313" key="1">
    <source>
        <dbReference type="EMBL" id="EPS73364.1"/>
    </source>
</evidence>
<organism evidence="1 2">
    <name type="scientific">Genlisea aurea</name>
    <dbReference type="NCBI Taxonomy" id="192259"/>
    <lineage>
        <taxon>Eukaryota</taxon>
        <taxon>Viridiplantae</taxon>
        <taxon>Streptophyta</taxon>
        <taxon>Embryophyta</taxon>
        <taxon>Tracheophyta</taxon>
        <taxon>Spermatophyta</taxon>
        <taxon>Magnoliopsida</taxon>
        <taxon>eudicotyledons</taxon>
        <taxon>Gunneridae</taxon>
        <taxon>Pentapetalae</taxon>
        <taxon>asterids</taxon>
        <taxon>lamiids</taxon>
        <taxon>Lamiales</taxon>
        <taxon>Lentibulariaceae</taxon>
        <taxon>Genlisea</taxon>
    </lineage>
</organism>
<dbReference type="AlphaFoldDB" id="S8D0V4"/>
<protein>
    <submittedName>
        <fullName evidence="1">Uncharacterized protein</fullName>
    </submittedName>
</protein>
<dbReference type="Pfam" id="PF03321">
    <property type="entry name" value="GH3"/>
    <property type="match status" value="1"/>
</dbReference>
<proteinExistence type="predicted"/>
<name>S8D0V4_9LAMI</name>
<accession>S8D0V4</accession>
<dbReference type="Proteomes" id="UP000015453">
    <property type="component" value="Unassembled WGS sequence"/>
</dbReference>
<gene>
    <name evidence="1" type="ORF">M569_01391</name>
</gene>
<keyword evidence="2" id="KW-1185">Reference proteome</keyword>
<feature type="non-terminal residue" evidence="1">
    <location>
        <position position="195"/>
    </location>
</feature>
<evidence type="ECO:0000313" key="2">
    <source>
        <dbReference type="Proteomes" id="UP000015453"/>
    </source>
</evidence>
<dbReference type="GO" id="GO:0005737">
    <property type="term" value="C:cytoplasm"/>
    <property type="evidence" value="ECO:0007669"/>
    <property type="project" value="TreeGrafter"/>
</dbReference>
<dbReference type="PANTHER" id="PTHR31901">
    <property type="entry name" value="GH3 DOMAIN-CONTAINING PROTEIN"/>
    <property type="match status" value="1"/>
</dbReference>
<dbReference type="GO" id="GO:0016881">
    <property type="term" value="F:acid-amino acid ligase activity"/>
    <property type="evidence" value="ECO:0007669"/>
    <property type="project" value="TreeGrafter"/>
</dbReference>
<dbReference type="InterPro" id="IPR004993">
    <property type="entry name" value="GH3"/>
</dbReference>
<comment type="caution">
    <text evidence="1">The sequence shown here is derived from an EMBL/GenBank/DDBJ whole genome shotgun (WGS) entry which is preliminary data.</text>
</comment>
<sequence length="195" mass="21742">MTYSSGTSSGESKIIPVTEDEIKRRLLYGSLIIPVMSRFVDGLDAKKGLYFLFTAAETATPGGLTATFAMSSYHDTLRSDGRPYDFYTDITSPPDTVLCTDPYQSMYSQLLCGLCRNREVIRVGALFVTGVIRAVRFLEKHWSLLCRDIRNGSLDSAVDCTPVRYAVLRMLKPDPDLADFVEAECRKGSWQGIIK</sequence>
<dbReference type="OrthoDB" id="1915431at2759"/>
<reference evidence="1 2" key="1">
    <citation type="journal article" date="2013" name="BMC Genomics">
        <title>The miniature genome of a carnivorous plant Genlisea aurea contains a low number of genes and short non-coding sequences.</title>
        <authorList>
            <person name="Leushkin E.V."/>
            <person name="Sutormin R.A."/>
            <person name="Nabieva E.R."/>
            <person name="Penin A.A."/>
            <person name="Kondrashov A.S."/>
            <person name="Logacheva M.D."/>
        </authorList>
    </citation>
    <scope>NUCLEOTIDE SEQUENCE [LARGE SCALE GENOMIC DNA]</scope>
</reference>